<evidence type="ECO:0000313" key="2">
    <source>
        <dbReference type="Proteomes" id="UP000002318"/>
    </source>
</evidence>
<organism evidence="1 2">
    <name type="scientific">Sediminispirochaeta smaragdinae (strain DSM 11293 / JCM 15392 / SEBR 4228)</name>
    <name type="common">Spirochaeta smaragdinae</name>
    <dbReference type="NCBI Taxonomy" id="573413"/>
    <lineage>
        <taxon>Bacteria</taxon>
        <taxon>Pseudomonadati</taxon>
        <taxon>Spirochaetota</taxon>
        <taxon>Spirochaetia</taxon>
        <taxon>Spirochaetales</taxon>
        <taxon>Spirochaetaceae</taxon>
        <taxon>Sediminispirochaeta</taxon>
    </lineage>
</organism>
<dbReference type="AlphaFoldDB" id="E1R220"/>
<dbReference type="STRING" id="573413.Spirs_2802"/>
<dbReference type="KEGG" id="ssm:Spirs_2802"/>
<evidence type="ECO:0000313" key="1">
    <source>
        <dbReference type="EMBL" id="ADK81905.1"/>
    </source>
</evidence>
<dbReference type="HOGENOM" id="CLU_2182305_0_0_12"/>
<dbReference type="EMBL" id="CP002116">
    <property type="protein sequence ID" value="ADK81905.1"/>
    <property type="molecule type" value="Genomic_DNA"/>
</dbReference>
<sequence length="109" mass="12729">MPINALRRRWNEGVVADNAYDKQSGDAGGGYTWQERRQLRNDGAEDVSNEQMGSILKQVYGDASEETFKKAVKEYDLSDLNPQRQKNFLYEKLQEKIRQDRENSAERVW</sequence>
<dbReference type="RefSeq" id="WP_013255365.1">
    <property type="nucleotide sequence ID" value="NC_014364.1"/>
</dbReference>
<protein>
    <submittedName>
        <fullName evidence="1">Uncharacterized protein</fullName>
    </submittedName>
</protein>
<proteinExistence type="predicted"/>
<accession>E1R220</accession>
<keyword evidence="2" id="KW-1185">Reference proteome</keyword>
<reference evidence="1 2" key="1">
    <citation type="journal article" date="2010" name="Stand. Genomic Sci.">
        <title>Complete genome sequence of Spirochaeta smaragdinae type strain (SEBR 4228).</title>
        <authorList>
            <person name="Mavromatis K."/>
            <person name="Yasawong M."/>
            <person name="Chertkov O."/>
            <person name="Lapidus A."/>
            <person name="Lucas S."/>
            <person name="Nolan M."/>
            <person name="Del Rio T.G."/>
            <person name="Tice H."/>
            <person name="Cheng J.F."/>
            <person name="Pitluck S."/>
            <person name="Liolios K."/>
            <person name="Ivanova N."/>
            <person name="Tapia R."/>
            <person name="Han C."/>
            <person name="Bruce D."/>
            <person name="Goodwin L."/>
            <person name="Pati A."/>
            <person name="Chen A."/>
            <person name="Palaniappan K."/>
            <person name="Land M."/>
            <person name="Hauser L."/>
            <person name="Chang Y.J."/>
            <person name="Jeffries C.D."/>
            <person name="Detter J.C."/>
            <person name="Rohde M."/>
            <person name="Brambilla E."/>
            <person name="Spring S."/>
            <person name="Goker M."/>
            <person name="Sikorski J."/>
            <person name="Woyke T."/>
            <person name="Bristow J."/>
            <person name="Eisen J.A."/>
            <person name="Markowitz V."/>
            <person name="Hugenholtz P."/>
            <person name="Klenk H.P."/>
            <person name="Kyrpides N.C."/>
        </authorList>
    </citation>
    <scope>NUCLEOTIDE SEQUENCE [LARGE SCALE GENOMIC DNA]</scope>
    <source>
        <strain evidence="2">DSM 11293 / JCM 15392 / SEBR 4228</strain>
    </source>
</reference>
<dbReference type="Proteomes" id="UP000002318">
    <property type="component" value="Chromosome"/>
</dbReference>
<name>E1R220_SEDSS</name>
<gene>
    <name evidence="1" type="ordered locus">Spirs_2802</name>
</gene>